<gene>
    <name evidence="5" type="ORF">C4532_09725</name>
</gene>
<dbReference type="InterPro" id="IPR025110">
    <property type="entry name" value="AMP-bd_C"/>
</dbReference>
<feature type="domain" description="AMP-dependent synthetase/ligase" evidence="3">
    <location>
        <begin position="11"/>
        <end position="369"/>
    </location>
</feature>
<dbReference type="GO" id="GO:0016405">
    <property type="term" value="F:CoA-ligase activity"/>
    <property type="evidence" value="ECO:0007669"/>
    <property type="project" value="TreeGrafter"/>
</dbReference>
<dbReference type="Proteomes" id="UP000285961">
    <property type="component" value="Unassembled WGS sequence"/>
</dbReference>
<evidence type="ECO:0000259" key="4">
    <source>
        <dbReference type="Pfam" id="PF13193"/>
    </source>
</evidence>
<protein>
    <submittedName>
        <fullName evidence="5">Long-chain-fatty-acid--CoA ligase</fullName>
    </submittedName>
</protein>
<feature type="domain" description="AMP-binding enzyme C-terminal" evidence="4">
    <location>
        <begin position="420"/>
        <end position="494"/>
    </location>
</feature>
<dbReference type="InterPro" id="IPR020459">
    <property type="entry name" value="AMP-binding"/>
</dbReference>
<dbReference type="InterPro" id="IPR020845">
    <property type="entry name" value="AMP-binding_CS"/>
</dbReference>
<dbReference type="Pfam" id="PF00501">
    <property type="entry name" value="AMP-binding"/>
    <property type="match status" value="1"/>
</dbReference>
<dbReference type="Gene3D" id="3.40.50.12780">
    <property type="entry name" value="N-terminal domain of ligase-like"/>
    <property type="match status" value="1"/>
</dbReference>
<dbReference type="NCBIfam" id="NF004837">
    <property type="entry name" value="PRK06187.1"/>
    <property type="match status" value="1"/>
</dbReference>
<dbReference type="SUPFAM" id="SSF56801">
    <property type="entry name" value="Acetyl-CoA synthetase-like"/>
    <property type="match status" value="1"/>
</dbReference>
<dbReference type="PANTHER" id="PTHR24096">
    <property type="entry name" value="LONG-CHAIN-FATTY-ACID--COA LIGASE"/>
    <property type="match status" value="1"/>
</dbReference>
<evidence type="ECO:0000256" key="1">
    <source>
        <dbReference type="ARBA" id="ARBA00006432"/>
    </source>
</evidence>
<comment type="caution">
    <text evidence="5">The sequence shown here is derived from an EMBL/GenBank/DDBJ whole genome shotgun (WGS) entry which is preliminary data.</text>
</comment>
<dbReference type="InterPro" id="IPR000873">
    <property type="entry name" value="AMP-dep_synth/lig_dom"/>
</dbReference>
<evidence type="ECO:0000313" key="6">
    <source>
        <dbReference type="Proteomes" id="UP000285961"/>
    </source>
</evidence>
<keyword evidence="2 5" id="KW-0436">Ligase</keyword>
<dbReference type="AlphaFoldDB" id="A0A419EYG8"/>
<dbReference type="InterPro" id="IPR042099">
    <property type="entry name" value="ANL_N_sf"/>
</dbReference>
<evidence type="ECO:0000313" key="5">
    <source>
        <dbReference type="EMBL" id="RJP70177.1"/>
    </source>
</evidence>
<dbReference type="InterPro" id="IPR045851">
    <property type="entry name" value="AMP-bd_C_sf"/>
</dbReference>
<organism evidence="5 6">
    <name type="scientific">Candidatus Abyssobacteria bacterium SURF_17</name>
    <dbReference type="NCBI Taxonomy" id="2093361"/>
    <lineage>
        <taxon>Bacteria</taxon>
        <taxon>Pseudomonadati</taxon>
        <taxon>Candidatus Hydrogenedentota</taxon>
        <taxon>Candidatus Abyssobacteria</taxon>
    </lineage>
</organism>
<sequence length="508" mass="56289">MNLAELAGRKIREFGEYVTLIFEDNEYTNVQMHEQSKRFAGGLKRLGIKPDDKVMVLMPNCPEVLISYPAIWRLGAIIVPVLFLLEAHEVSYIAADSEAAAIITSPEFLYKVQEARRNAPSLRHVIIVGDEQHPDTILFNRLVEEPEPVNSIYPTKDDDVAALLYTSGTTGRPKGVMLAHKNLHAQAINTKNTAGDADRGDVSLVVLPLSHSYGLGLLVSGYVSDRTGRAVLLRWFNLEEVFRAIEKYKVANMAGVPTMFIYMLHYPEADKYDTTSVQTWLVGAAPMPLEKLREFEQKFGGVMHVAYGLTEAAPGVAAQRDSDPRKPGSVGTAMAGVEVKIFDENDGELPPNSVGEIVCRGDNIMLGYYKMPEDTEKTLRGGWLHTGDMGYLDEDGHLFIVERKKDLIIRGGFNIYPKDVEDVLYLHPAVAEAAVVGKADETMGEEVMAYVTLKPGAVAKAEELIAHCQSRLAKYKCPRRVEFLDAMPKTPIGKIQKKELRKLAAQQG</sequence>
<proteinExistence type="inferred from homology"/>
<name>A0A419EYG8_9BACT</name>
<dbReference type="Pfam" id="PF13193">
    <property type="entry name" value="AMP-binding_C"/>
    <property type="match status" value="1"/>
</dbReference>
<evidence type="ECO:0000259" key="3">
    <source>
        <dbReference type="Pfam" id="PF00501"/>
    </source>
</evidence>
<accession>A0A419EYG8</accession>
<evidence type="ECO:0000256" key="2">
    <source>
        <dbReference type="ARBA" id="ARBA00022598"/>
    </source>
</evidence>
<dbReference type="Gene3D" id="3.30.300.30">
    <property type="match status" value="1"/>
</dbReference>
<dbReference type="EMBL" id="QZKI01000072">
    <property type="protein sequence ID" value="RJP70177.1"/>
    <property type="molecule type" value="Genomic_DNA"/>
</dbReference>
<reference evidence="5 6" key="1">
    <citation type="journal article" date="2017" name="ISME J.">
        <title>Energy and carbon metabolisms in a deep terrestrial subsurface fluid microbial community.</title>
        <authorList>
            <person name="Momper L."/>
            <person name="Jungbluth S.P."/>
            <person name="Lee M.D."/>
            <person name="Amend J.P."/>
        </authorList>
    </citation>
    <scope>NUCLEOTIDE SEQUENCE [LARGE SCALE GENOMIC DNA]</scope>
    <source>
        <strain evidence="5">SURF_17</strain>
    </source>
</reference>
<dbReference type="FunFam" id="3.30.300.30:FF:000008">
    <property type="entry name" value="2,3-dihydroxybenzoate-AMP ligase"/>
    <property type="match status" value="1"/>
</dbReference>
<comment type="similarity">
    <text evidence="1">Belongs to the ATP-dependent AMP-binding enzyme family.</text>
</comment>
<dbReference type="PRINTS" id="PR00154">
    <property type="entry name" value="AMPBINDING"/>
</dbReference>
<dbReference type="PROSITE" id="PS00455">
    <property type="entry name" value="AMP_BINDING"/>
    <property type="match status" value="1"/>
</dbReference>